<dbReference type="OrthoDB" id="9761733at2"/>
<dbReference type="FunFam" id="3.10.410.10:FF:000001">
    <property type="entry name" value="Putative formate--tetrahydrofolate ligase"/>
    <property type="match status" value="1"/>
</dbReference>
<evidence type="ECO:0000256" key="2">
    <source>
        <dbReference type="ARBA" id="ARBA00022563"/>
    </source>
</evidence>
<dbReference type="AlphaFoldDB" id="A0A4Z0QX58"/>
<evidence type="ECO:0000256" key="7">
    <source>
        <dbReference type="ARBA" id="ARBA00061363"/>
    </source>
</evidence>
<comment type="catalytic activity">
    <reaction evidence="6 8">
        <text>(6S)-5,6,7,8-tetrahydrofolate + formate + ATP = (6R)-10-formyltetrahydrofolate + ADP + phosphate</text>
        <dbReference type="Rhea" id="RHEA:20221"/>
        <dbReference type="ChEBI" id="CHEBI:15740"/>
        <dbReference type="ChEBI" id="CHEBI:30616"/>
        <dbReference type="ChEBI" id="CHEBI:43474"/>
        <dbReference type="ChEBI" id="CHEBI:57453"/>
        <dbReference type="ChEBI" id="CHEBI:195366"/>
        <dbReference type="ChEBI" id="CHEBI:456216"/>
        <dbReference type="EC" id="6.3.4.3"/>
    </reaction>
</comment>
<evidence type="ECO:0000313" key="9">
    <source>
        <dbReference type="EMBL" id="TGE35108.1"/>
    </source>
</evidence>
<dbReference type="Gene3D" id="3.40.50.300">
    <property type="entry name" value="P-loop containing nucleotide triphosphate hydrolases"/>
    <property type="match status" value="1"/>
</dbReference>
<keyword evidence="2 8" id="KW-0554">One-carbon metabolism</keyword>
<dbReference type="EMBL" id="SPQQ01000019">
    <property type="protein sequence ID" value="TGE35108.1"/>
    <property type="molecule type" value="Genomic_DNA"/>
</dbReference>
<dbReference type="EC" id="6.3.4.3" evidence="8"/>
<dbReference type="NCBIfam" id="NF010030">
    <property type="entry name" value="PRK13505.1"/>
    <property type="match status" value="1"/>
</dbReference>
<dbReference type="SUPFAM" id="SSF52540">
    <property type="entry name" value="P-loop containing nucleoside triphosphate hydrolases"/>
    <property type="match status" value="1"/>
</dbReference>
<comment type="similarity">
    <text evidence="7 8">Belongs to the formate--tetrahydrofolate ligase family.</text>
</comment>
<proteinExistence type="inferred from homology"/>
<reference evidence="9 10" key="1">
    <citation type="submission" date="2019-03" db="EMBL/GenBank/DDBJ databases">
        <title>Draft Genome Sequence of Desulfosporosinus fructosivorans Strain 63.6F, Isolated from Marine Sediment in the Baltic Sea.</title>
        <authorList>
            <person name="Hausmann B."/>
            <person name="Vandieken V."/>
            <person name="Pjevac P."/>
            <person name="Schreck K."/>
            <person name="Herbold C.W."/>
            <person name="Loy A."/>
        </authorList>
    </citation>
    <scope>NUCLEOTIDE SEQUENCE [LARGE SCALE GENOMIC DNA]</scope>
    <source>
        <strain evidence="9 10">63.6F</strain>
    </source>
</reference>
<dbReference type="RefSeq" id="WP_135552404.1">
    <property type="nucleotide sequence ID" value="NZ_SPQQ01000019.1"/>
</dbReference>
<evidence type="ECO:0000256" key="6">
    <source>
        <dbReference type="ARBA" id="ARBA00049033"/>
    </source>
</evidence>
<evidence type="ECO:0000313" key="10">
    <source>
        <dbReference type="Proteomes" id="UP000298460"/>
    </source>
</evidence>
<keyword evidence="4 8" id="KW-0547">Nucleotide-binding</keyword>
<dbReference type="PROSITE" id="PS00722">
    <property type="entry name" value="FTHFS_2"/>
    <property type="match status" value="1"/>
</dbReference>
<keyword evidence="10" id="KW-1185">Reference proteome</keyword>
<dbReference type="InterPro" id="IPR000559">
    <property type="entry name" value="Formate_THF_ligase"/>
</dbReference>
<keyword evidence="5 8" id="KW-0067">ATP-binding</keyword>
<evidence type="ECO:0000256" key="8">
    <source>
        <dbReference type="HAMAP-Rule" id="MF_01543"/>
    </source>
</evidence>
<gene>
    <name evidence="8" type="primary">fhs</name>
    <name evidence="9" type="ORF">E4K67_26805</name>
</gene>
<dbReference type="Pfam" id="PF01268">
    <property type="entry name" value="FTHFS"/>
    <property type="match status" value="1"/>
</dbReference>
<dbReference type="GO" id="GO:0004329">
    <property type="term" value="F:formate-tetrahydrofolate ligase activity"/>
    <property type="evidence" value="ECO:0007669"/>
    <property type="project" value="UniProtKB-UniRule"/>
</dbReference>
<feature type="binding site" evidence="8">
    <location>
        <begin position="65"/>
        <end position="72"/>
    </location>
    <ligand>
        <name>ATP</name>
        <dbReference type="ChEBI" id="CHEBI:30616"/>
    </ligand>
</feature>
<dbReference type="Gene3D" id="3.30.1510.10">
    <property type="entry name" value="Domain 2, N(10)-formyltetrahydrofolate synthetase"/>
    <property type="match status" value="1"/>
</dbReference>
<comment type="pathway">
    <text evidence="1 8">One-carbon metabolism; tetrahydrofolate interconversion.</text>
</comment>
<evidence type="ECO:0000256" key="1">
    <source>
        <dbReference type="ARBA" id="ARBA00004777"/>
    </source>
</evidence>
<dbReference type="GO" id="GO:0035999">
    <property type="term" value="P:tetrahydrofolate interconversion"/>
    <property type="evidence" value="ECO:0007669"/>
    <property type="project" value="UniProtKB-UniRule"/>
</dbReference>
<sequence>MKSDIEIAQAAVMKPILEIAQKLDLKEDEVELYGKYKAKINLSVWNRLKDKPNGKLILVTAINPTPAGEGKTTTTVGLGQALSKMGKKAMIAVREPSLGPCFGVKGGAAGGGYAQVVPMEDINLHFTGDFHAITSAHSLLAAMLDNSIQQGNLLNIDPRQVVFRRVVDMNDRALRKIVMGLGGKMEGVPRESGYDITVASEVMAILCLASDLMDLKERFGKIVVAYTYEGKPVTAHDLEAEGAMALLMKDAIKPNLVQTLENTPVFIHGGPFANIAHGCNSIMATKIGLKLADYLVTEAGFGADLGAEKFFDLKCRFGGLKPEAVIIVATVRALKMNGGLAKDQLDTEDLEALARGVVNLEKHIENMAKFGVPAVVAINRFPTDTEAELNLVRERCQELGAEVALSEVFTRGGEGGVELAETVLSVLERKESKFKVLYELDLSIEEKIKKIAKDIYGADGVNFDKVAQVSMKKYVEMGYGDLPICMAKTQYSLTDDATRLGRPTGFTITVRELRLSAGAGFLVAVTGAIMTMPGLPKRPAAMRMDIDADGVITGLF</sequence>
<organism evidence="9 10">
    <name type="scientific">Desulfosporosinus fructosivorans</name>
    <dbReference type="NCBI Taxonomy" id="2018669"/>
    <lineage>
        <taxon>Bacteria</taxon>
        <taxon>Bacillati</taxon>
        <taxon>Bacillota</taxon>
        <taxon>Clostridia</taxon>
        <taxon>Eubacteriales</taxon>
        <taxon>Desulfitobacteriaceae</taxon>
        <taxon>Desulfosporosinus</taxon>
    </lineage>
</organism>
<comment type="caution">
    <text evidence="9">The sequence shown here is derived from an EMBL/GenBank/DDBJ whole genome shotgun (WGS) entry which is preliminary data.</text>
</comment>
<evidence type="ECO:0000256" key="4">
    <source>
        <dbReference type="ARBA" id="ARBA00022741"/>
    </source>
</evidence>
<evidence type="ECO:0000256" key="5">
    <source>
        <dbReference type="ARBA" id="ARBA00022840"/>
    </source>
</evidence>
<dbReference type="InterPro" id="IPR020628">
    <property type="entry name" value="Formate_THF_ligase_CS"/>
</dbReference>
<dbReference type="Gene3D" id="3.10.410.10">
    <property type="entry name" value="Formyltetrahydrofolate synthetase, domain 3"/>
    <property type="match status" value="1"/>
</dbReference>
<dbReference type="UniPathway" id="UPA00193"/>
<dbReference type="GO" id="GO:0005524">
    <property type="term" value="F:ATP binding"/>
    <property type="evidence" value="ECO:0007669"/>
    <property type="project" value="UniProtKB-UniRule"/>
</dbReference>
<accession>A0A4Z0QX58</accession>
<dbReference type="CDD" id="cd00477">
    <property type="entry name" value="FTHFS"/>
    <property type="match status" value="1"/>
</dbReference>
<name>A0A4Z0QX58_9FIRM</name>
<dbReference type="Proteomes" id="UP000298460">
    <property type="component" value="Unassembled WGS sequence"/>
</dbReference>
<dbReference type="PROSITE" id="PS00721">
    <property type="entry name" value="FTHFS_1"/>
    <property type="match status" value="1"/>
</dbReference>
<protein>
    <recommendedName>
        <fullName evidence="8">Formate--tetrahydrofolate ligase</fullName>
        <ecNumber evidence="8">6.3.4.3</ecNumber>
    </recommendedName>
    <alternativeName>
        <fullName evidence="8">Formyltetrahydrofolate synthetase</fullName>
        <shortName evidence="8">FHS</shortName>
        <shortName evidence="8">FTHFS</shortName>
    </alternativeName>
</protein>
<dbReference type="InterPro" id="IPR027417">
    <property type="entry name" value="P-loop_NTPase"/>
</dbReference>
<dbReference type="HAMAP" id="MF_01543">
    <property type="entry name" value="FTHFS"/>
    <property type="match status" value="1"/>
</dbReference>
<dbReference type="FunFam" id="3.30.1510.10:FF:000001">
    <property type="entry name" value="Formate--tetrahydrofolate ligase"/>
    <property type="match status" value="1"/>
</dbReference>
<keyword evidence="3 8" id="KW-0436">Ligase</keyword>
<evidence type="ECO:0000256" key="3">
    <source>
        <dbReference type="ARBA" id="ARBA00022598"/>
    </source>
</evidence>